<comment type="pathway">
    <text evidence="4">Glycan metabolism; N-glycan degradation.</text>
</comment>
<evidence type="ECO:0000256" key="10">
    <source>
        <dbReference type="ARBA" id="ARBA00022801"/>
    </source>
</evidence>
<evidence type="ECO:0000259" key="18">
    <source>
        <dbReference type="Pfam" id="PF02836"/>
    </source>
</evidence>
<dbReference type="InterPro" id="IPR054593">
    <property type="entry name" value="Beta-mannosidase-like_N2"/>
</dbReference>
<dbReference type="CTD" id="4126"/>
<evidence type="ECO:0000256" key="11">
    <source>
        <dbReference type="ARBA" id="ARBA00023157"/>
    </source>
</evidence>
<evidence type="ECO:0000256" key="3">
    <source>
        <dbReference type="ARBA" id="ARBA00004371"/>
    </source>
</evidence>
<dbReference type="SUPFAM" id="SSF49785">
    <property type="entry name" value="Galactose-binding domain-like"/>
    <property type="match status" value="1"/>
</dbReference>
<evidence type="ECO:0000256" key="12">
    <source>
        <dbReference type="ARBA" id="ARBA00023180"/>
    </source>
</evidence>
<dbReference type="InterPro" id="IPR013783">
    <property type="entry name" value="Ig-like_fold"/>
</dbReference>
<comment type="similarity">
    <text evidence="5">Belongs to the glycosyl hydrolase 2 family.</text>
</comment>
<evidence type="ECO:0000256" key="1">
    <source>
        <dbReference type="ARBA" id="ARBA00000829"/>
    </source>
</evidence>
<evidence type="ECO:0000256" key="4">
    <source>
        <dbReference type="ARBA" id="ARBA00004740"/>
    </source>
</evidence>
<dbReference type="KEGG" id="gsh:117365921"/>
<dbReference type="SUPFAM" id="SSF49303">
    <property type="entry name" value="beta-Galactosidase/glucuronidase domain"/>
    <property type="match status" value="3"/>
</dbReference>
<feature type="domain" description="Mannosidase Ig/CBM-like" evidence="20">
    <location>
        <begin position="709"/>
        <end position="802"/>
    </location>
</feature>
<dbReference type="GO" id="GO:0004567">
    <property type="term" value="F:beta-mannosidase activity"/>
    <property type="evidence" value="ECO:0007669"/>
    <property type="project" value="UniProtKB-EC"/>
</dbReference>
<dbReference type="InterPro" id="IPR008979">
    <property type="entry name" value="Galactose-bd-like_sf"/>
</dbReference>
<dbReference type="Gene3D" id="3.20.20.80">
    <property type="entry name" value="Glycosidases"/>
    <property type="match status" value="1"/>
</dbReference>
<feature type="domain" description="Glycoside hydrolase family 2 catalytic" evidence="18">
    <location>
        <begin position="350"/>
        <end position="569"/>
    </location>
</feature>
<dbReference type="Proteomes" id="UP000515159">
    <property type="component" value="Chromosome 1"/>
</dbReference>
<dbReference type="FunFam" id="3.20.20.80:FF:000035">
    <property type="entry name" value="Mannosidase beta"/>
    <property type="match status" value="1"/>
</dbReference>
<comment type="catalytic activity">
    <reaction evidence="1">
        <text>Hydrolysis of terminal, non-reducing beta-D-mannose residues in beta-D-mannosides.</text>
        <dbReference type="EC" id="3.2.1.25"/>
    </reaction>
</comment>
<evidence type="ECO:0000256" key="14">
    <source>
        <dbReference type="ARBA" id="ARBA00023295"/>
    </source>
</evidence>
<dbReference type="GO" id="GO:0005975">
    <property type="term" value="P:carbohydrate metabolic process"/>
    <property type="evidence" value="ECO:0007669"/>
    <property type="project" value="InterPro"/>
</dbReference>
<evidence type="ECO:0000256" key="5">
    <source>
        <dbReference type="ARBA" id="ARBA00007401"/>
    </source>
</evidence>
<protein>
    <recommendedName>
        <fullName evidence="8">Beta-mannosidase</fullName>
        <ecNumber evidence="7">3.2.1.25</ecNumber>
    </recommendedName>
    <alternativeName>
        <fullName evidence="15">Lysosomal beta A mannosidase</fullName>
    </alternativeName>
    <alternativeName>
        <fullName evidence="16">Mannanase</fullName>
    </alternativeName>
</protein>
<keyword evidence="9 17" id="KW-0732">Signal</keyword>
<evidence type="ECO:0000256" key="2">
    <source>
        <dbReference type="ARBA" id="ARBA00003150"/>
    </source>
</evidence>
<dbReference type="GO" id="GO:0005764">
    <property type="term" value="C:lysosome"/>
    <property type="evidence" value="ECO:0007669"/>
    <property type="project" value="UniProtKB-SubCell"/>
</dbReference>
<evidence type="ECO:0000256" key="6">
    <source>
        <dbReference type="ARBA" id="ARBA00011245"/>
    </source>
</evidence>
<keyword evidence="13" id="KW-0458">Lysosome</keyword>
<name>A0A6P8S704_GEOSA</name>
<dbReference type="PANTHER" id="PTHR43730:SF1">
    <property type="entry name" value="BETA-MANNOSIDASE"/>
    <property type="match status" value="1"/>
</dbReference>
<dbReference type="FunFam" id="2.60.120.260:FF:000060">
    <property type="entry name" value="Probable beta-mannosidase"/>
    <property type="match status" value="1"/>
</dbReference>
<feature type="chain" id="PRO_5044654192" description="Beta-mannosidase" evidence="17">
    <location>
        <begin position="21"/>
        <end position="891"/>
    </location>
</feature>
<dbReference type="InterPro" id="IPR041447">
    <property type="entry name" value="Mannosidase_ig"/>
</dbReference>
<keyword evidence="14" id="KW-0326">Glycosidase</keyword>
<reference evidence="23 24" key="1">
    <citation type="submission" date="2025-04" db="UniProtKB">
        <authorList>
            <consortium name="RefSeq"/>
        </authorList>
    </citation>
    <scope>IDENTIFICATION</scope>
</reference>
<dbReference type="InterPro" id="IPR041625">
    <property type="entry name" value="Beta-mannosidase_Ig"/>
</dbReference>
<comment type="subunit">
    <text evidence="6">Monomer.</text>
</comment>
<keyword evidence="22" id="KW-1185">Reference proteome</keyword>
<dbReference type="Pfam" id="PF17753">
    <property type="entry name" value="Ig_mannosidase"/>
    <property type="match status" value="1"/>
</dbReference>
<feature type="signal peptide" evidence="17">
    <location>
        <begin position="1"/>
        <end position="20"/>
    </location>
</feature>
<dbReference type="Pfam" id="PF22666">
    <property type="entry name" value="Glyco_hydro_2_N2"/>
    <property type="match status" value="1"/>
</dbReference>
<organism evidence="22 24">
    <name type="scientific">Geotrypetes seraphini</name>
    <name type="common">Gaboon caecilian</name>
    <name type="synonym">Caecilia seraphini</name>
    <dbReference type="NCBI Taxonomy" id="260995"/>
    <lineage>
        <taxon>Eukaryota</taxon>
        <taxon>Metazoa</taxon>
        <taxon>Chordata</taxon>
        <taxon>Craniata</taxon>
        <taxon>Vertebrata</taxon>
        <taxon>Euteleostomi</taxon>
        <taxon>Amphibia</taxon>
        <taxon>Gymnophiona</taxon>
        <taxon>Geotrypetes</taxon>
    </lineage>
</organism>
<comment type="function">
    <text evidence="2">Exoglycosidase that cleaves the single beta-linked mannose residue from the non-reducing end of all N-linked glycoprotein oligosaccharides.</text>
</comment>
<evidence type="ECO:0000259" key="19">
    <source>
        <dbReference type="Pfam" id="PF17753"/>
    </source>
</evidence>
<dbReference type="OrthoDB" id="2866996at2759"/>
<comment type="subcellular location">
    <subcellularLocation>
        <location evidence="3">Lysosome</location>
    </subcellularLocation>
</comment>
<dbReference type="SUPFAM" id="SSF51445">
    <property type="entry name" value="(Trans)glycosidases"/>
    <property type="match status" value="1"/>
</dbReference>
<evidence type="ECO:0000256" key="16">
    <source>
        <dbReference type="ARBA" id="ARBA00033445"/>
    </source>
</evidence>
<evidence type="ECO:0000256" key="13">
    <source>
        <dbReference type="ARBA" id="ARBA00023228"/>
    </source>
</evidence>
<proteinExistence type="inferred from homology"/>
<evidence type="ECO:0000313" key="22">
    <source>
        <dbReference type="Proteomes" id="UP000515159"/>
    </source>
</evidence>
<dbReference type="RefSeq" id="XP_033812769.1">
    <property type="nucleotide sequence ID" value="XM_033956878.1"/>
</dbReference>
<keyword evidence="11" id="KW-1015">Disulfide bond</keyword>
<dbReference type="GO" id="GO:0006516">
    <property type="term" value="P:glycoprotein catabolic process"/>
    <property type="evidence" value="ECO:0007669"/>
    <property type="project" value="TreeGrafter"/>
</dbReference>
<dbReference type="InterPro" id="IPR036156">
    <property type="entry name" value="Beta-gal/glucu_dom_sf"/>
</dbReference>
<dbReference type="PANTHER" id="PTHR43730">
    <property type="entry name" value="BETA-MANNOSIDASE"/>
    <property type="match status" value="1"/>
</dbReference>
<evidence type="ECO:0000256" key="9">
    <source>
        <dbReference type="ARBA" id="ARBA00022729"/>
    </source>
</evidence>
<dbReference type="Pfam" id="PF17786">
    <property type="entry name" value="Mannosidase_ig"/>
    <property type="match status" value="1"/>
</dbReference>
<dbReference type="FunFam" id="2.60.40.10:FF:002234">
    <property type="entry name" value="Mannosidase beta"/>
    <property type="match status" value="1"/>
</dbReference>
<dbReference type="Gene3D" id="2.60.120.260">
    <property type="entry name" value="Galactose-binding domain-like"/>
    <property type="match status" value="1"/>
</dbReference>
<dbReference type="Gene3D" id="2.60.40.10">
    <property type="entry name" value="Immunoglobulins"/>
    <property type="match status" value="2"/>
</dbReference>
<dbReference type="InterPro" id="IPR050887">
    <property type="entry name" value="Beta-mannosidase_GH2"/>
</dbReference>
<sequence length="891" mass="102061">MPLLELYLLLAVCCGAEIFADPGPVVLSLQGWNWQVRNGNGSIVLEAVSVPGCVHTALINQQVIQDPYYRFNDLSYRWISLDNWTYSRPFKLPADISKRQKVNLVCEGIDTVSKIFINNVIVGRTDNMFTKYTFDISNVIKNDDNFLEIQFSSAVFYAAGESRAHTAYPVPPECPPTVQKGECHVNFIRKEQCSFSWDWGPSFPTQGIWKDIKIEAYDVLHLNYLSFIPNYEVSIHQWNLKIVPVFDVVGSEPVAGQATVTIPELYAQQTYNLKLQTGECSPELLLNISTNVTVETWWPSGHGNQSGYNLTITFIFEGGYHIKKLAKVYFRTVELIQEPIMGSPGLSFYFRINNLPIFLKGSNWIPADSFQDRVTSDVLWRLLQSTVKANMNALRVWGGGVYERDEFYDICDELGLMVWQDFMFACALYPTDPGFVESVRAEVTHQVRRLRSHPSIILWSGNNENEAALANDWFSVPSIQKEVYIQDYITLYVKNIREIVLSEDQSRPFLTSSPTNGAETVSEGWVANDPYDNCYGDTHFYNYYDDCWDWKKFPKTRFASEYGFQSWPSFSTLKLISAPEDWSYKSNFSLHRQHHDPGNDEMLHQVKLHFKLPQYQDSLEDFRAIIYLTQVMQAECVKTQTEFYRRSQSEIVNGQGHTMGALYWQLNDIWQAPSWASLEYGGKWKMLHYFAQHFFAPLVPVAFETEDTMYIYGVSDLHRDCKLAVAVKLYQWSSLEPVCVHVTEPFMVKAGSAIPIYKELIPDLLKRCGNCTRQSCVVSFYFTAKGQLYEPANYHFLSSLKDAEGLQTPQLNATVSQQGEAYTIVLQTTAVAPYVWLDVDDIPGRFSDNGFLMCERTKVVIFFPWKQTSAPLLTAALHVTSLMDIYRGSQH</sequence>
<evidence type="ECO:0000256" key="15">
    <source>
        <dbReference type="ARBA" id="ARBA00032581"/>
    </source>
</evidence>
<keyword evidence="10" id="KW-0378">Hydrolase</keyword>
<evidence type="ECO:0000313" key="23">
    <source>
        <dbReference type="RefSeq" id="XP_033812769.1"/>
    </source>
</evidence>
<accession>A0A6P8S704</accession>
<evidence type="ECO:0000313" key="24">
    <source>
        <dbReference type="RefSeq" id="XP_033812778.1"/>
    </source>
</evidence>
<dbReference type="AlphaFoldDB" id="A0A6P8S704"/>
<dbReference type="GeneID" id="117365921"/>
<dbReference type="FunFam" id="2.60.40.10:FF:000650">
    <property type="entry name" value="Mannosidase beta"/>
    <property type="match status" value="1"/>
</dbReference>
<evidence type="ECO:0000256" key="17">
    <source>
        <dbReference type="SAM" id="SignalP"/>
    </source>
</evidence>
<feature type="domain" description="Beta-mannosidase-like galactose-binding" evidence="21">
    <location>
        <begin position="34"/>
        <end position="210"/>
    </location>
</feature>
<feature type="domain" description="Beta-mannosidase Ig-fold" evidence="19">
    <location>
        <begin position="806"/>
        <end position="885"/>
    </location>
</feature>
<dbReference type="InterPro" id="IPR017853">
    <property type="entry name" value="GH"/>
</dbReference>
<evidence type="ECO:0000259" key="20">
    <source>
        <dbReference type="Pfam" id="PF17786"/>
    </source>
</evidence>
<evidence type="ECO:0000256" key="7">
    <source>
        <dbReference type="ARBA" id="ARBA00012754"/>
    </source>
</evidence>
<gene>
    <name evidence="23 24" type="primary">MANBA</name>
</gene>
<dbReference type="Pfam" id="PF02836">
    <property type="entry name" value="Glyco_hydro_2_C"/>
    <property type="match status" value="1"/>
</dbReference>
<dbReference type="EC" id="3.2.1.25" evidence="7"/>
<keyword evidence="12" id="KW-0325">Glycoprotein</keyword>
<evidence type="ECO:0000256" key="8">
    <source>
        <dbReference type="ARBA" id="ARBA00015707"/>
    </source>
</evidence>
<dbReference type="InterPro" id="IPR006103">
    <property type="entry name" value="Glyco_hydro_2_cat"/>
</dbReference>
<evidence type="ECO:0000259" key="21">
    <source>
        <dbReference type="Pfam" id="PF22666"/>
    </source>
</evidence>
<dbReference type="RefSeq" id="XP_033812778.1">
    <property type="nucleotide sequence ID" value="XM_033956887.1"/>
</dbReference>